<dbReference type="OrthoDB" id="10415479at2759"/>
<name>A0A1S4DBD2_TOBAC</name>
<dbReference type="InterPro" id="IPR046796">
    <property type="entry name" value="Transposase_32_dom"/>
</dbReference>
<dbReference type="RefSeq" id="XP_016510742.1">
    <property type="nucleotide sequence ID" value="XM_016655256.1"/>
</dbReference>
<protein>
    <submittedName>
        <fullName evidence="4">Uncharacterized protein LOC107828006 isoform X1</fullName>
    </submittedName>
    <submittedName>
        <fullName evidence="4">Uncharacterized protein isoform X1</fullName>
    </submittedName>
</protein>
<evidence type="ECO:0000313" key="3">
    <source>
        <dbReference type="Proteomes" id="UP000790787"/>
    </source>
</evidence>
<dbReference type="Proteomes" id="UP000790787">
    <property type="component" value="Chromosome 21"/>
</dbReference>
<dbReference type="PaxDb" id="4097-A0A1S4DBD2"/>
<evidence type="ECO:0000256" key="1">
    <source>
        <dbReference type="SAM" id="MobiDB-lite"/>
    </source>
</evidence>
<feature type="compositionally biased region" description="Pro residues" evidence="1">
    <location>
        <begin position="331"/>
        <end position="348"/>
    </location>
</feature>
<proteinExistence type="predicted"/>
<sequence>MGKKTNMLLKLNMEGRKTNFTTVKGIRVDFSPQKMNKLPLVADRKTQAFIDQPKPHLDAIEDALYYFGADWGFETSGDKVILKVRNLKHRVRPLLKFLSHILTPNSNGTHVYLNQLALLHAICLKMPIDIGNIINRQLIACRYDTSVGTLWFPSIITKLLESVGIKSNPNSIVASEKMIDKKFWSNSHPTVGPRKKEGEEEEFLRKKRKQTLVSQSGIRQIMDLLARKFEPMEKQVNEIKKEVKEMKKEMSVKADGVKEDLKQMRHVQMQDIIYNSSMIYDNSSFLQRLAWFLHYNEFIQFSPLQFMDPSSCPIPKFYSSEELQATAQQLPPLPPIENQPPPPPPVPTPIISDHGSGNLSNLVDLATIFPGYTPLSIPNVGGSSMMEPNSQSEMVKSPRIGGGEFSENWIPVPVTQCGSSQPREENYFGGDDVGGTSRFIMRFNPGG</sequence>
<dbReference type="GeneID" id="107828006"/>
<evidence type="ECO:0000313" key="4">
    <source>
        <dbReference type="RefSeq" id="XP_016510742.1"/>
    </source>
</evidence>
<dbReference type="AlphaFoldDB" id="A0A1S4DBD2"/>
<reference evidence="3" key="1">
    <citation type="journal article" date="2014" name="Nat. Commun.">
        <title>The tobacco genome sequence and its comparison with those of tomato and potato.</title>
        <authorList>
            <person name="Sierro N."/>
            <person name="Battey J.N."/>
            <person name="Ouadi S."/>
            <person name="Bakaher N."/>
            <person name="Bovet L."/>
            <person name="Willig A."/>
            <person name="Goepfert S."/>
            <person name="Peitsch M.C."/>
            <person name="Ivanov N.V."/>
        </authorList>
    </citation>
    <scope>NUCLEOTIDE SEQUENCE [LARGE SCALE GENOMIC DNA]</scope>
</reference>
<dbReference type="OMA" id="NIMYKAR"/>
<dbReference type="KEGG" id="nta:107828006"/>
<feature type="region of interest" description="Disordered" evidence="1">
    <location>
        <begin position="331"/>
        <end position="354"/>
    </location>
</feature>
<feature type="domain" description="Putative plant transposon protein" evidence="2">
    <location>
        <begin position="16"/>
        <end position="165"/>
    </location>
</feature>
<reference evidence="4" key="2">
    <citation type="submission" date="2025-08" db="UniProtKB">
        <authorList>
            <consortium name="RefSeq"/>
        </authorList>
    </citation>
    <scope>IDENTIFICATION</scope>
    <source>
        <tissue evidence="4">Leaf</tissue>
    </source>
</reference>
<dbReference type="RefSeq" id="XP_016510742.1">
    <property type="nucleotide sequence ID" value="XM_016655256.2"/>
</dbReference>
<accession>A0A1S4DBD2</accession>
<gene>
    <name evidence="4" type="primary">LOC107828006</name>
</gene>
<organism evidence="3 4">
    <name type="scientific">Nicotiana tabacum</name>
    <name type="common">Common tobacco</name>
    <dbReference type="NCBI Taxonomy" id="4097"/>
    <lineage>
        <taxon>Eukaryota</taxon>
        <taxon>Viridiplantae</taxon>
        <taxon>Streptophyta</taxon>
        <taxon>Embryophyta</taxon>
        <taxon>Tracheophyta</taxon>
        <taxon>Spermatophyta</taxon>
        <taxon>Magnoliopsida</taxon>
        <taxon>eudicotyledons</taxon>
        <taxon>Gunneridae</taxon>
        <taxon>Pentapetalae</taxon>
        <taxon>asterids</taxon>
        <taxon>lamiids</taxon>
        <taxon>Solanales</taxon>
        <taxon>Solanaceae</taxon>
        <taxon>Nicotianoideae</taxon>
        <taxon>Nicotianeae</taxon>
        <taxon>Nicotiana</taxon>
    </lineage>
</organism>
<dbReference type="STRING" id="4097.A0A1S4DBD2"/>
<keyword evidence="3" id="KW-1185">Reference proteome</keyword>
<evidence type="ECO:0000259" key="2">
    <source>
        <dbReference type="Pfam" id="PF20167"/>
    </source>
</evidence>
<dbReference type="Pfam" id="PF20167">
    <property type="entry name" value="Transposase_32"/>
    <property type="match status" value="1"/>
</dbReference>